<proteinExistence type="predicted"/>
<dbReference type="EMBL" id="VBAP01000006">
    <property type="protein sequence ID" value="TMI77139.1"/>
    <property type="molecule type" value="Genomic_DNA"/>
</dbReference>
<organism evidence="3 4">
    <name type="scientific">Candidatus Segetimicrobium genomatis</name>
    <dbReference type="NCBI Taxonomy" id="2569760"/>
    <lineage>
        <taxon>Bacteria</taxon>
        <taxon>Bacillati</taxon>
        <taxon>Candidatus Sysuimicrobiota</taxon>
        <taxon>Candidatus Sysuimicrobiia</taxon>
        <taxon>Candidatus Sysuimicrobiales</taxon>
        <taxon>Candidatus Segetimicrobiaceae</taxon>
        <taxon>Candidatus Segetimicrobium</taxon>
    </lineage>
</organism>
<comment type="caution">
    <text evidence="3">The sequence shown here is derived from an EMBL/GenBank/DDBJ whole genome shotgun (WGS) entry which is preliminary data.</text>
</comment>
<evidence type="ECO:0000313" key="3">
    <source>
        <dbReference type="EMBL" id="TMI77139.1"/>
    </source>
</evidence>
<dbReference type="InterPro" id="IPR027383">
    <property type="entry name" value="Znf_put"/>
</dbReference>
<protein>
    <recommendedName>
        <fullName evidence="2">Putative zinc-finger domain-containing protein</fullName>
    </recommendedName>
</protein>
<feature type="domain" description="Putative zinc-finger" evidence="2">
    <location>
        <begin position="7"/>
        <end position="37"/>
    </location>
</feature>
<keyword evidence="1" id="KW-1133">Transmembrane helix</keyword>
<accession>A0A537J0R6</accession>
<dbReference type="AlphaFoldDB" id="A0A537J0R6"/>
<dbReference type="InterPro" id="IPR041916">
    <property type="entry name" value="Anti_sigma_zinc_sf"/>
</dbReference>
<gene>
    <name evidence="3" type="ORF">E6H05_01155</name>
</gene>
<dbReference type="Gene3D" id="1.10.10.1320">
    <property type="entry name" value="Anti-sigma factor, zinc-finger domain"/>
    <property type="match status" value="1"/>
</dbReference>
<evidence type="ECO:0000313" key="4">
    <source>
        <dbReference type="Proteomes" id="UP000318834"/>
    </source>
</evidence>
<keyword evidence="1" id="KW-0472">Membrane</keyword>
<sequence length="170" mass="18573">MTHARLQRQLSAYLDGELAPAEADEVRTHLAGCAACREELSRLQHVKSLLQRLPERSVPRDLWAAIHPRIGSPPTATVESLGEVFRRMLRRPALALGAAVLIVALVAVPLVRGRIERLRAGEIGADLFVREHALASADDPLSDRAYLGLLIGDANLALAGTPRQESREDR</sequence>
<reference evidence="3 4" key="1">
    <citation type="journal article" date="2019" name="Nat. Microbiol.">
        <title>Mediterranean grassland soil C-N compound turnover is dependent on rainfall and depth, and is mediated by genomically divergent microorganisms.</title>
        <authorList>
            <person name="Diamond S."/>
            <person name="Andeer P.F."/>
            <person name="Li Z."/>
            <person name="Crits-Christoph A."/>
            <person name="Burstein D."/>
            <person name="Anantharaman K."/>
            <person name="Lane K.R."/>
            <person name="Thomas B.C."/>
            <person name="Pan C."/>
            <person name="Northen T.R."/>
            <person name="Banfield J.F."/>
        </authorList>
    </citation>
    <scope>NUCLEOTIDE SEQUENCE [LARGE SCALE GENOMIC DNA]</scope>
    <source>
        <strain evidence="3">NP_8</strain>
    </source>
</reference>
<dbReference type="Pfam" id="PF13490">
    <property type="entry name" value="zf-HC2"/>
    <property type="match status" value="1"/>
</dbReference>
<evidence type="ECO:0000256" key="1">
    <source>
        <dbReference type="SAM" id="Phobius"/>
    </source>
</evidence>
<feature type="transmembrane region" description="Helical" evidence="1">
    <location>
        <begin position="93"/>
        <end position="111"/>
    </location>
</feature>
<name>A0A537J0R6_9BACT</name>
<evidence type="ECO:0000259" key="2">
    <source>
        <dbReference type="Pfam" id="PF13490"/>
    </source>
</evidence>
<dbReference type="Proteomes" id="UP000318834">
    <property type="component" value="Unassembled WGS sequence"/>
</dbReference>
<keyword evidence="1" id="KW-0812">Transmembrane</keyword>